<dbReference type="Proteomes" id="UP001515480">
    <property type="component" value="Unassembled WGS sequence"/>
</dbReference>
<evidence type="ECO:0000313" key="2">
    <source>
        <dbReference type="Proteomes" id="UP001515480"/>
    </source>
</evidence>
<accession>A0AB34IG03</accession>
<name>A0AB34IG03_PRYPA</name>
<keyword evidence="2" id="KW-1185">Reference proteome</keyword>
<comment type="caution">
    <text evidence="1">The sequence shown here is derived from an EMBL/GenBank/DDBJ whole genome shotgun (WGS) entry which is preliminary data.</text>
</comment>
<reference evidence="1 2" key="1">
    <citation type="journal article" date="2024" name="Science">
        <title>Giant polyketide synthase enzymes in the biosynthesis of giant marine polyether toxins.</title>
        <authorList>
            <person name="Fallon T.R."/>
            <person name="Shende V.V."/>
            <person name="Wierzbicki I.H."/>
            <person name="Pendleton A.L."/>
            <person name="Watervoot N.F."/>
            <person name="Auber R.P."/>
            <person name="Gonzalez D.J."/>
            <person name="Wisecaver J.H."/>
            <person name="Moore B.S."/>
        </authorList>
    </citation>
    <scope>NUCLEOTIDE SEQUENCE [LARGE SCALE GENOMIC DNA]</scope>
    <source>
        <strain evidence="1 2">12B1</strain>
    </source>
</reference>
<evidence type="ECO:0000313" key="1">
    <source>
        <dbReference type="EMBL" id="KAL1496539.1"/>
    </source>
</evidence>
<gene>
    <name evidence="1" type="ORF">AB1Y20_014145</name>
</gene>
<dbReference type="AlphaFoldDB" id="A0AB34IG03"/>
<sequence length="75" mass="8290">MPDSSPGVDELSDALRMSSFESPADRADAEVVSLDSLLDRVHALVPLMSPQAITRTTRKLRQLKRDCVDVWSGYS</sequence>
<protein>
    <submittedName>
        <fullName evidence="1">Uncharacterized protein</fullName>
    </submittedName>
</protein>
<proteinExistence type="predicted"/>
<dbReference type="EMBL" id="JBGBPQ010000028">
    <property type="protein sequence ID" value="KAL1496539.1"/>
    <property type="molecule type" value="Genomic_DNA"/>
</dbReference>
<organism evidence="1 2">
    <name type="scientific">Prymnesium parvum</name>
    <name type="common">Toxic golden alga</name>
    <dbReference type="NCBI Taxonomy" id="97485"/>
    <lineage>
        <taxon>Eukaryota</taxon>
        <taxon>Haptista</taxon>
        <taxon>Haptophyta</taxon>
        <taxon>Prymnesiophyceae</taxon>
        <taxon>Prymnesiales</taxon>
        <taxon>Prymnesiaceae</taxon>
        <taxon>Prymnesium</taxon>
    </lineage>
</organism>